<name>A0A8J3U4E4_9ACTN</name>
<protein>
    <recommendedName>
        <fullName evidence="6">Polysaccharide chain length determinant N-terminal domain-containing protein</fullName>
    </recommendedName>
</protein>
<evidence type="ECO:0000256" key="2">
    <source>
        <dbReference type="SAM" id="MobiDB-lite"/>
    </source>
</evidence>
<gene>
    <name evidence="4" type="ORF">Pph01_27600</name>
</gene>
<dbReference type="GO" id="GO:0004713">
    <property type="term" value="F:protein tyrosine kinase activity"/>
    <property type="evidence" value="ECO:0007669"/>
    <property type="project" value="TreeGrafter"/>
</dbReference>
<evidence type="ECO:0000313" key="4">
    <source>
        <dbReference type="EMBL" id="GII37757.1"/>
    </source>
</evidence>
<dbReference type="EMBL" id="BOOP01000009">
    <property type="protein sequence ID" value="GII37757.1"/>
    <property type="molecule type" value="Genomic_DNA"/>
</dbReference>
<feature type="compositionally biased region" description="Basic and acidic residues" evidence="2">
    <location>
        <begin position="334"/>
        <end position="351"/>
    </location>
</feature>
<dbReference type="RefSeq" id="WP_204073419.1">
    <property type="nucleotide sequence ID" value="NZ_BAABHI010000027.1"/>
</dbReference>
<dbReference type="AlphaFoldDB" id="A0A8J3U4E4"/>
<evidence type="ECO:0008006" key="6">
    <source>
        <dbReference type="Google" id="ProtNLM"/>
    </source>
</evidence>
<keyword evidence="3" id="KW-0472">Membrane</keyword>
<feature type="transmembrane region" description="Helical" evidence="3">
    <location>
        <begin position="12"/>
        <end position="34"/>
    </location>
</feature>
<accession>A0A8J3U4E4</accession>
<evidence type="ECO:0000313" key="5">
    <source>
        <dbReference type="Proteomes" id="UP000622547"/>
    </source>
</evidence>
<evidence type="ECO:0000256" key="3">
    <source>
        <dbReference type="SAM" id="Phobius"/>
    </source>
</evidence>
<comment type="caution">
    <text evidence="4">The sequence shown here is derived from an EMBL/GenBank/DDBJ whole genome shotgun (WGS) entry which is preliminary data.</text>
</comment>
<dbReference type="Proteomes" id="UP000622547">
    <property type="component" value="Unassembled WGS sequence"/>
</dbReference>
<dbReference type="GO" id="GO:0005886">
    <property type="term" value="C:plasma membrane"/>
    <property type="evidence" value="ECO:0007669"/>
    <property type="project" value="TreeGrafter"/>
</dbReference>
<keyword evidence="3" id="KW-0812">Transmembrane</keyword>
<proteinExistence type="predicted"/>
<dbReference type="PANTHER" id="PTHR32309">
    <property type="entry name" value="TYROSINE-PROTEIN KINASE"/>
    <property type="match status" value="1"/>
</dbReference>
<keyword evidence="5" id="KW-1185">Reference proteome</keyword>
<reference evidence="4 5" key="1">
    <citation type="submission" date="2021-01" db="EMBL/GenBank/DDBJ databases">
        <title>Whole genome shotgun sequence of Planotetraspora phitsanulokensis NBRC 104273.</title>
        <authorList>
            <person name="Komaki H."/>
            <person name="Tamura T."/>
        </authorList>
    </citation>
    <scope>NUCLEOTIDE SEQUENCE [LARGE SCALE GENOMIC DNA]</scope>
    <source>
        <strain evidence="4 5">NBRC 104273</strain>
    </source>
</reference>
<sequence>MELVEYGRWHRGIILPLAAIPLIAAIGGAAWAVAQPPTYRHVVELQVASPTDTTGAAMTEQSVATFRTLVTSSAVIATVAKKADVDPDTLMSGLSTERPDTDNERGTVVQVIYVGEDARQAAVITRATALAAVDDLMRPYVAQAESEVKGAKKAAGDSAKALAKAVAKSGLAPDRYTVLYAEITRLQSELAAPTGDRDRGDILKAIDDRQKQLARLTPDLVPFMSVQNEADQANRYLVQVQQNLHDAQARLTQSEASITPVTPEGVAQGKTSLVVRAVAMAGGVGALLAVVILLLRELLRQRRPATHLGPPRVSATLVAPSRTPPIPVTPQDVRVIERGDHNGTTDQRQLH</sequence>
<feature type="coiled-coil region" evidence="1">
    <location>
        <begin position="230"/>
        <end position="257"/>
    </location>
</feature>
<feature type="region of interest" description="Disordered" evidence="2">
    <location>
        <begin position="306"/>
        <end position="351"/>
    </location>
</feature>
<dbReference type="InterPro" id="IPR050445">
    <property type="entry name" value="Bact_polysacc_biosynth/exp"/>
</dbReference>
<keyword evidence="3" id="KW-1133">Transmembrane helix</keyword>
<dbReference type="PANTHER" id="PTHR32309:SF13">
    <property type="entry name" value="FERRIC ENTEROBACTIN TRANSPORT PROTEIN FEPE"/>
    <property type="match status" value="1"/>
</dbReference>
<evidence type="ECO:0000256" key="1">
    <source>
        <dbReference type="SAM" id="Coils"/>
    </source>
</evidence>
<keyword evidence="1" id="KW-0175">Coiled coil</keyword>
<feature type="transmembrane region" description="Helical" evidence="3">
    <location>
        <begin position="273"/>
        <end position="295"/>
    </location>
</feature>
<organism evidence="4 5">
    <name type="scientific">Planotetraspora phitsanulokensis</name>
    <dbReference type="NCBI Taxonomy" id="575192"/>
    <lineage>
        <taxon>Bacteria</taxon>
        <taxon>Bacillati</taxon>
        <taxon>Actinomycetota</taxon>
        <taxon>Actinomycetes</taxon>
        <taxon>Streptosporangiales</taxon>
        <taxon>Streptosporangiaceae</taxon>
        <taxon>Planotetraspora</taxon>
    </lineage>
</organism>